<dbReference type="SUPFAM" id="SSF53448">
    <property type="entry name" value="Nucleotide-diphospho-sugar transferases"/>
    <property type="match status" value="1"/>
</dbReference>
<accession>A0ABU8L5N4</accession>
<proteinExistence type="predicted"/>
<protein>
    <submittedName>
        <fullName evidence="2">Glycosyltransferase</fullName>
        <ecNumber evidence="2">2.4.-.-</ecNumber>
    </submittedName>
</protein>
<keyword evidence="3" id="KW-1185">Reference proteome</keyword>
<dbReference type="EC" id="2.4.-.-" evidence="2"/>
<dbReference type="Proteomes" id="UP001387293">
    <property type="component" value="Unassembled WGS sequence"/>
</dbReference>
<dbReference type="InterPro" id="IPR029044">
    <property type="entry name" value="Nucleotide-diphossugar_trans"/>
</dbReference>
<organism evidence="2 3">
    <name type="scientific">Mesorhizobium salmacidum</name>
    <dbReference type="NCBI Taxonomy" id="3015171"/>
    <lineage>
        <taxon>Bacteria</taxon>
        <taxon>Pseudomonadati</taxon>
        <taxon>Pseudomonadota</taxon>
        <taxon>Alphaproteobacteria</taxon>
        <taxon>Hyphomicrobiales</taxon>
        <taxon>Phyllobacteriaceae</taxon>
        <taxon>Mesorhizobium</taxon>
    </lineage>
</organism>
<dbReference type="EMBL" id="JAPYKS010000078">
    <property type="protein sequence ID" value="MEI9413263.1"/>
    <property type="molecule type" value="Genomic_DNA"/>
</dbReference>
<dbReference type="PANTHER" id="PTHR43685:SF2">
    <property type="entry name" value="GLYCOSYLTRANSFERASE 2-LIKE DOMAIN-CONTAINING PROTEIN"/>
    <property type="match status" value="1"/>
</dbReference>
<dbReference type="RefSeq" id="WP_337109578.1">
    <property type="nucleotide sequence ID" value="NZ_JAPYKS010000078.1"/>
</dbReference>
<feature type="non-terminal residue" evidence="2">
    <location>
        <position position="346"/>
    </location>
</feature>
<dbReference type="GO" id="GO:0016757">
    <property type="term" value="F:glycosyltransferase activity"/>
    <property type="evidence" value="ECO:0007669"/>
    <property type="project" value="UniProtKB-KW"/>
</dbReference>
<comment type="caution">
    <text evidence="2">The sequence shown here is derived from an EMBL/GenBank/DDBJ whole genome shotgun (WGS) entry which is preliminary data.</text>
</comment>
<dbReference type="Gene3D" id="3.90.550.10">
    <property type="entry name" value="Spore Coat Polysaccharide Biosynthesis Protein SpsA, Chain A"/>
    <property type="match status" value="1"/>
</dbReference>
<dbReference type="InterPro" id="IPR050834">
    <property type="entry name" value="Glycosyltransf_2"/>
</dbReference>
<dbReference type="Pfam" id="PF00535">
    <property type="entry name" value="Glycos_transf_2"/>
    <property type="match status" value="1"/>
</dbReference>
<gene>
    <name evidence="2" type="ORF">O7A60_31715</name>
</gene>
<evidence type="ECO:0000313" key="2">
    <source>
        <dbReference type="EMBL" id="MEI9413263.1"/>
    </source>
</evidence>
<keyword evidence="2" id="KW-0328">Glycosyltransferase</keyword>
<dbReference type="PANTHER" id="PTHR43685">
    <property type="entry name" value="GLYCOSYLTRANSFERASE"/>
    <property type="match status" value="1"/>
</dbReference>
<name>A0ABU8L5N4_9HYPH</name>
<keyword evidence="2" id="KW-0808">Transferase</keyword>
<sequence>MVSIVVPARNAGLTLTQALDCLLGQGIADWEAIIVDDGSTDNTAQIIAGYVERDARFRTANSCAHSAAGARNEGISMARGRWLMFLDADDWVDAGFLAKMLAALEAAPDAVACYCGSRRVMPDGALTPSSIATEVAIEPFETFARRCAIRTHALLIDRETIVELGGFDVSLRTCEDWDLWQRVARQGKPWVMVDEPLAFYRASPNSLTRNSRQMLADAEIVIARGFSADPRVKHPASAHANGAISADGRTASQALAWFALWNAASDCGSGGGSIDPRTLRALPAGRKWAREIAKVVFDGLMVGSLSVPEQLASRWDRFGGPLSGLIIELGQVWGDPLAGRRVQYHL</sequence>
<evidence type="ECO:0000313" key="3">
    <source>
        <dbReference type="Proteomes" id="UP001387293"/>
    </source>
</evidence>
<evidence type="ECO:0000259" key="1">
    <source>
        <dbReference type="Pfam" id="PF00535"/>
    </source>
</evidence>
<feature type="domain" description="Glycosyltransferase 2-like" evidence="1">
    <location>
        <begin position="3"/>
        <end position="129"/>
    </location>
</feature>
<reference evidence="2 3" key="1">
    <citation type="submission" date="2022-12" db="EMBL/GenBank/DDBJ databases">
        <authorList>
            <person name="Muema E."/>
        </authorList>
    </citation>
    <scope>NUCLEOTIDE SEQUENCE [LARGE SCALE GENOMIC DNA]</scope>
    <source>
        <strain evidence="3">1326</strain>
    </source>
</reference>
<dbReference type="InterPro" id="IPR001173">
    <property type="entry name" value="Glyco_trans_2-like"/>
</dbReference>